<feature type="region of interest" description="Disordered" evidence="1">
    <location>
        <begin position="570"/>
        <end position="672"/>
    </location>
</feature>
<feature type="compositionally biased region" description="Basic residues" evidence="1">
    <location>
        <begin position="522"/>
        <end position="532"/>
    </location>
</feature>
<feature type="compositionally biased region" description="Polar residues" evidence="1">
    <location>
        <begin position="570"/>
        <end position="586"/>
    </location>
</feature>
<evidence type="ECO:0000313" key="2">
    <source>
        <dbReference type="EMBL" id="CAL1546166.1"/>
    </source>
</evidence>
<dbReference type="AlphaFoldDB" id="A0AAV2IGP3"/>
<dbReference type="Proteomes" id="UP001497497">
    <property type="component" value="Unassembled WGS sequence"/>
</dbReference>
<keyword evidence="3" id="KW-1185">Reference proteome</keyword>
<name>A0AAV2IGP3_LYMST</name>
<evidence type="ECO:0000256" key="1">
    <source>
        <dbReference type="SAM" id="MobiDB-lite"/>
    </source>
</evidence>
<reference evidence="2 3" key="1">
    <citation type="submission" date="2024-04" db="EMBL/GenBank/DDBJ databases">
        <authorList>
            <consortium name="Genoscope - CEA"/>
            <person name="William W."/>
        </authorList>
    </citation>
    <scope>NUCLEOTIDE SEQUENCE [LARGE SCALE GENOMIC DNA]</scope>
</reference>
<accession>A0AAV2IGP3</accession>
<feature type="region of interest" description="Disordered" evidence="1">
    <location>
        <begin position="122"/>
        <end position="160"/>
    </location>
</feature>
<sequence>MVARYQSQLGIGRSEAAVELVNQNRYYSSEAGFDVNKTDNPHKLLLGAIDSKSFPLPIGAPAASAARTEPALKSLSNSHSWPLVSTRRSIASNAHVNCLHGRNPHHATKVDITTSRQHNIAAKDAQPEKDQSPVWQDSLRSGSPIPRPPKSGHFGANTTSHYQHRHYPTYLAKQPPYSHPNVFYTSLNSQFTSPSPLFFKLKQKKRRYDGMPVDDMNDCYKVPDHHVIHDRGEVSSPFYDDNDDFSQPYIMADPNDDGFGYGSRGHNHYCHTILDASGFAVSEDEAYPFNDESRYDGLSNGYVTKNLDQNHQCLDGETYQSFLDQRADHLRNKVPLKDNPGKRSLTHRMTGNTFLSPDSCKPETSRMKLDSCEGSNRCQQSSVYCGGRQGEYDTAGVRPGSSVLHKSPLTVQTFKGSVMNMIKSKSPSPKRGLGSVNRINVIDTSSSPETKLRQTDLVYTNGAPFHQSLPGSQFQTDCCVKCSNPTSSMTPCEVVQDLVLIDKHKSHEHKCHQHKCHEHKSHEHKCHEHKSHATSNNIGSPKKNLDGASTYLPARMPCVSPCRVAVPATTRTSAPSVSFVNRTPDNTGRVGLSPKSLRSDASHSSLLGGDSPKSPQGVGSPYLNRGGDSPKSPRGAPSANSPRGGESPMSPLSGEYLHSPLQTPTLRGLDPTLVFQHNKRKLAVKSD</sequence>
<proteinExistence type="predicted"/>
<organism evidence="2 3">
    <name type="scientific">Lymnaea stagnalis</name>
    <name type="common">Great pond snail</name>
    <name type="synonym">Helix stagnalis</name>
    <dbReference type="NCBI Taxonomy" id="6523"/>
    <lineage>
        <taxon>Eukaryota</taxon>
        <taxon>Metazoa</taxon>
        <taxon>Spiralia</taxon>
        <taxon>Lophotrochozoa</taxon>
        <taxon>Mollusca</taxon>
        <taxon>Gastropoda</taxon>
        <taxon>Heterobranchia</taxon>
        <taxon>Euthyneura</taxon>
        <taxon>Panpulmonata</taxon>
        <taxon>Hygrophila</taxon>
        <taxon>Lymnaeoidea</taxon>
        <taxon>Lymnaeidae</taxon>
        <taxon>Lymnaea</taxon>
    </lineage>
</organism>
<protein>
    <submittedName>
        <fullName evidence="2">Uncharacterized protein</fullName>
    </submittedName>
</protein>
<feature type="region of interest" description="Disordered" evidence="1">
    <location>
        <begin position="522"/>
        <end position="547"/>
    </location>
</feature>
<comment type="caution">
    <text evidence="2">The sequence shown here is derived from an EMBL/GenBank/DDBJ whole genome shotgun (WGS) entry which is preliminary data.</text>
</comment>
<dbReference type="EMBL" id="CAXITT010000781">
    <property type="protein sequence ID" value="CAL1546166.1"/>
    <property type="molecule type" value="Genomic_DNA"/>
</dbReference>
<evidence type="ECO:0000313" key="3">
    <source>
        <dbReference type="Proteomes" id="UP001497497"/>
    </source>
</evidence>
<gene>
    <name evidence="2" type="ORF">GSLYS_00019543001</name>
</gene>